<evidence type="ECO:0000259" key="1">
    <source>
        <dbReference type="Pfam" id="PF08241"/>
    </source>
</evidence>
<keyword evidence="3" id="KW-1185">Reference proteome</keyword>
<dbReference type="PANTHER" id="PTHR42912">
    <property type="entry name" value="METHYLTRANSFERASE"/>
    <property type="match status" value="1"/>
</dbReference>
<comment type="caution">
    <text evidence="2">The sequence shown here is derived from an EMBL/GenBank/DDBJ whole genome shotgun (WGS) entry which is preliminary data.</text>
</comment>
<dbReference type="Pfam" id="PF08241">
    <property type="entry name" value="Methyltransf_11"/>
    <property type="match status" value="1"/>
</dbReference>
<feature type="domain" description="Methyltransferase type 11" evidence="1">
    <location>
        <begin position="98"/>
        <end position="195"/>
    </location>
</feature>
<dbReference type="EMBL" id="MZXW01000050">
    <property type="protein sequence ID" value="RXT36736.1"/>
    <property type="molecule type" value="Genomic_DNA"/>
</dbReference>
<dbReference type="Proteomes" id="UP000290819">
    <property type="component" value="Unassembled WGS sequence"/>
</dbReference>
<gene>
    <name evidence="2" type="ORF">B5V03_34460</name>
</gene>
<dbReference type="InterPro" id="IPR013216">
    <property type="entry name" value="Methyltransf_11"/>
</dbReference>
<dbReference type="PANTHER" id="PTHR42912:SF80">
    <property type="entry name" value="METHYLTRANSFERASE DOMAIN-CONTAINING PROTEIN"/>
    <property type="match status" value="1"/>
</dbReference>
<accession>A0A4Q1UMJ9</accession>
<name>A0A4Q1UMJ9_9BRAD</name>
<dbReference type="CDD" id="cd02440">
    <property type="entry name" value="AdoMet_MTases"/>
    <property type="match status" value="1"/>
</dbReference>
<dbReference type="GO" id="GO:0008757">
    <property type="term" value="F:S-adenosylmethionine-dependent methyltransferase activity"/>
    <property type="evidence" value="ECO:0007669"/>
    <property type="project" value="InterPro"/>
</dbReference>
<organism evidence="2 3">
    <name type="scientific">Bradyrhizobium betae</name>
    <dbReference type="NCBI Taxonomy" id="244734"/>
    <lineage>
        <taxon>Bacteria</taxon>
        <taxon>Pseudomonadati</taxon>
        <taxon>Pseudomonadota</taxon>
        <taxon>Alphaproteobacteria</taxon>
        <taxon>Hyphomicrobiales</taxon>
        <taxon>Nitrobacteraceae</taxon>
        <taxon>Bradyrhizobium</taxon>
    </lineage>
</organism>
<sequence>MLDFVSPENYQPLTPAADGSALVGADGARYPIHDGIPDFVPATGGEQPLHGNQDFYRTRAHEYDLGNSVMFRMLLAEEEPVREDIVASLKLLPGARVLEIGCGTCRDTVHLLRRDTTVYAGDLSYEMLAIGKQRLEDVRADFSRVRLFRGDAMRLPFPDGFFDAAFHFGGLNLFPDIAGALKEMARVVKPGGRVVAGDESVGPWLAETEFAKILKNSNPLFAHVAPLDRIPVNARDVSCRWVLNGSFYLISFEVGAGEPQLDLDVEFPGWRGGSHRTRYFGRLEGVSPQLRETIVRQAAAEGLSIVAWLEKTLRKATETD</sequence>
<evidence type="ECO:0000313" key="3">
    <source>
        <dbReference type="Proteomes" id="UP000290819"/>
    </source>
</evidence>
<protein>
    <recommendedName>
        <fullName evidence="1">Methyltransferase type 11 domain-containing protein</fullName>
    </recommendedName>
</protein>
<dbReference type="SUPFAM" id="SSF53335">
    <property type="entry name" value="S-adenosyl-L-methionine-dependent methyltransferases"/>
    <property type="match status" value="1"/>
</dbReference>
<dbReference type="InterPro" id="IPR029063">
    <property type="entry name" value="SAM-dependent_MTases_sf"/>
</dbReference>
<proteinExistence type="predicted"/>
<dbReference type="RefSeq" id="WP_129274878.1">
    <property type="nucleotide sequence ID" value="NZ_MZXW01000050.1"/>
</dbReference>
<dbReference type="AlphaFoldDB" id="A0A4Q1UMJ9"/>
<evidence type="ECO:0000313" key="2">
    <source>
        <dbReference type="EMBL" id="RXT36736.1"/>
    </source>
</evidence>
<dbReference type="Gene3D" id="3.40.50.150">
    <property type="entry name" value="Vaccinia Virus protein VP39"/>
    <property type="match status" value="1"/>
</dbReference>
<reference evidence="2 3" key="1">
    <citation type="submission" date="2017-03" db="EMBL/GenBank/DDBJ databases">
        <authorList>
            <person name="Safronova V.I."/>
            <person name="Sazanova A.L."/>
            <person name="Chirak E.R."/>
        </authorList>
    </citation>
    <scope>NUCLEOTIDE SEQUENCE [LARGE SCALE GENOMIC DNA]</scope>
    <source>
        <strain evidence="2 3">Opo-243</strain>
    </source>
</reference>
<dbReference type="OrthoDB" id="9795634at2"/>
<dbReference type="InterPro" id="IPR050508">
    <property type="entry name" value="Methyltransf_Superfamily"/>
</dbReference>